<evidence type="ECO:0000313" key="1">
    <source>
        <dbReference type="EMBL" id="AKH42793.1"/>
    </source>
</evidence>
<accession>A0A0F7KQI6</accession>
<dbReference type="Proteomes" id="UP000034392">
    <property type="component" value="Chromosome"/>
</dbReference>
<protein>
    <submittedName>
        <fullName evidence="1">Uncharacterized protein</fullName>
    </submittedName>
</protein>
<name>A0A0F7KQI6_9SPHN</name>
<dbReference type="PATRIC" id="fig|1267766.3.peg.1773"/>
<evidence type="ECO:0000313" key="2">
    <source>
        <dbReference type="Proteomes" id="UP000034392"/>
    </source>
</evidence>
<dbReference type="EMBL" id="CP011452">
    <property type="protein sequence ID" value="AKH42793.1"/>
    <property type="molecule type" value="Genomic_DNA"/>
</dbReference>
<keyword evidence="2" id="KW-1185">Reference proteome</keyword>
<dbReference type="AlphaFoldDB" id="A0A0F7KQI6"/>
<dbReference type="KEGG" id="aay:WYH_01757"/>
<dbReference type="OrthoDB" id="7374792at2"/>
<sequence length="336" mass="38589">MKKAPLVLMFYDGFERKAREKALPRLFHRGRCLVRAIVRRARGKQVNTGFYEAFLALVEGLRRLGCDVRINDFAEARRRPSYPIGIAGYPEVIDQVDLPNPTIFGPGDPGYPDMAAEFARRPNAKHIIQPSDWFVKYYEPFCGDKMIRCPVGIDLDSIPDAQGEAKSVDMLIYDKIRWYRDRVVPAVLDRLIAALEERGMSYTVLRYGAHTRENYFASLKRSRSMAFICEHETQGLACEEALAMNVPVFAWDEGKLVDPLQLRFAQDDLEVSSVPYFDGRCGLQFKVDAMEEQLDRFRELLPTYRPREYIAETLQPSATARVFLDAYCGMMEDDPR</sequence>
<dbReference type="STRING" id="1267766.WYH_01757"/>
<dbReference type="SUPFAM" id="SSF53756">
    <property type="entry name" value="UDP-Glycosyltransferase/glycogen phosphorylase"/>
    <property type="match status" value="1"/>
</dbReference>
<gene>
    <name evidence="1" type="ORF">WYH_01757</name>
</gene>
<dbReference type="RefSeq" id="WP_053833476.1">
    <property type="nucleotide sequence ID" value="NZ_CP011452.2"/>
</dbReference>
<reference evidence="1" key="1">
    <citation type="submission" date="2015-05" db="EMBL/GenBank/DDBJ databases">
        <title>The complete genome of Altererythrobacter atlanticus strain 26DY36.</title>
        <authorList>
            <person name="Wu Y.-H."/>
            <person name="Cheng H."/>
            <person name="Wu X.-W."/>
        </authorList>
    </citation>
    <scope>NUCLEOTIDE SEQUENCE [LARGE SCALE GENOMIC DNA]</scope>
    <source>
        <strain evidence="1">26DY36</strain>
    </source>
</reference>
<proteinExistence type="predicted"/>
<organism evidence="1 2">
    <name type="scientific">Croceibacterium atlanticum</name>
    <dbReference type="NCBI Taxonomy" id="1267766"/>
    <lineage>
        <taxon>Bacteria</taxon>
        <taxon>Pseudomonadati</taxon>
        <taxon>Pseudomonadota</taxon>
        <taxon>Alphaproteobacteria</taxon>
        <taxon>Sphingomonadales</taxon>
        <taxon>Erythrobacteraceae</taxon>
        <taxon>Croceibacterium</taxon>
    </lineage>
</organism>